<dbReference type="EMBL" id="JASNFN010000057">
    <property type="protein sequence ID" value="MDP5185511.1"/>
    <property type="molecule type" value="Genomic_DNA"/>
</dbReference>
<keyword evidence="2" id="KW-0812">Transmembrane</keyword>
<evidence type="ECO:0000256" key="2">
    <source>
        <dbReference type="SAM" id="Phobius"/>
    </source>
</evidence>
<gene>
    <name evidence="3" type="ORF">QOZ88_23000</name>
</gene>
<accession>A0ABT9IIU6</accession>
<dbReference type="RefSeq" id="WP_306002002.1">
    <property type="nucleotide sequence ID" value="NZ_JASNFN010000057.1"/>
</dbReference>
<keyword evidence="2" id="KW-0472">Membrane</keyword>
<keyword evidence="2" id="KW-1133">Transmembrane helix</keyword>
<reference evidence="4" key="1">
    <citation type="submission" date="2023-05" db="EMBL/GenBank/DDBJ databases">
        <title>Draft genome of Pseudofrankia sp. BMG5.37.</title>
        <authorList>
            <person name="Gtari M."/>
            <person name="Ghodhbane F."/>
            <person name="Sbissi I."/>
        </authorList>
    </citation>
    <scope>NUCLEOTIDE SEQUENCE [LARGE SCALE GENOMIC DNA]</scope>
    <source>
        <strain evidence="4">BMG 814</strain>
    </source>
</reference>
<comment type="caution">
    <text evidence="3">The sequence shown here is derived from an EMBL/GenBank/DDBJ whole genome shotgun (WGS) entry which is preliminary data.</text>
</comment>
<evidence type="ECO:0000313" key="3">
    <source>
        <dbReference type="EMBL" id="MDP5185511.1"/>
    </source>
</evidence>
<sequence length="137" mass="15198">MKHSQDEYWGDRRWTASWNRRTYVEGAFGNLKNPDTENTRRGYFRFTGLPLVTLAMAFAVTASNVRQLRNWHQRTGAGDPAHPLLQAEPEFHGYALLTAEQAAGVDDAFRPPLPRTSSSSRPRRTAGASGGELVAPG</sequence>
<keyword evidence="4" id="KW-1185">Reference proteome</keyword>
<protein>
    <recommendedName>
        <fullName evidence="5">Transposase DDE domain-containing protein</fullName>
    </recommendedName>
</protein>
<proteinExistence type="predicted"/>
<organism evidence="3 4">
    <name type="scientific">Blastococcus carthaginiensis</name>
    <dbReference type="NCBI Taxonomy" id="3050034"/>
    <lineage>
        <taxon>Bacteria</taxon>
        <taxon>Bacillati</taxon>
        <taxon>Actinomycetota</taxon>
        <taxon>Actinomycetes</taxon>
        <taxon>Geodermatophilales</taxon>
        <taxon>Geodermatophilaceae</taxon>
        <taxon>Blastococcus</taxon>
    </lineage>
</organism>
<evidence type="ECO:0000256" key="1">
    <source>
        <dbReference type="SAM" id="MobiDB-lite"/>
    </source>
</evidence>
<feature type="transmembrane region" description="Helical" evidence="2">
    <location>
        <begin position="43"/>
        <end position="65"/>
    </location>
</feature>
<dbReference type="Proteomes" id="UP001233673">
    <property type="component" value="Unassembled WGS sequence"/>
</dbReference>
<evidence type="ECO:0000313" key="4">
    <source>
        <dbReference type="Proteomes" id="UP001233673"/>
    </source>
</evidence>
<feature type="region of interest" description="Disordered" evidence="1">
    <location>
        <begin position="105"/>
        <end position="137"/>
    </location>
</feature>
<name>A0ABT9IIU6_9ACTN</name>
<evidence type="ECO:0008006" key="5">
    <source>
        <dbReference type="Google" id="ProtNLM"/>
    </source>
</evidence>